<dbReference type="Proteomes" id="UP000611521">
    <property type="component" value="Unassembled WGS sequence"/>
</dbReference>
<sequence length="434" mass="45368">MSGDLQITGGGAIAVDPDQMRAVSDRMAAVAARLADAGESVRRAHRVLAATRSAPTCIDLSALWVTAQRLADESADLASDAAGTAIMADAFELADLRAEQEMLSIRRPTEADRLQTRIDELLASNEQLDTMALTLTSTWQASSTTGLFDQSLDSIAWGAYSMHAALPMRMLVGMLRDGTTAAGTVPRGTVITGAAPPVAVRRVSTSSVTGSAVTLTQLVTRLPGGAAQVAVEKRTHAGGAVSFVAYIDGTRRMTSGGSDPWDMGSNWDLYVDREQSAAYAATVEALRLSGAEEGARVDLVGYSQGAAIAGAVAMSGMYRTPRVMIVGSPAVPSLGADQTLIRIFHTDDPVGAGLTAGGPAHATGSPQSITVSREYATKNELSSVPSHFRDAYDETISRADASGDARVKSLHASLRAEAGDIVSVERMEFQATRP</sequence>
<protein>
    <recommendedName>
        <fullName evidence="3">Alpha/beta hydrolase family protein</fullName>
    </recommendedName>
</protein>
<dbReference type="InterPro" id="IPR029058">
    <property type="entry name" value="AB_hydrolase_fold"/>
</dbReference>
<evidence type="ECO:0000313" key="2">
    <source>
        <dbReference type="Proteomes" id="UP000611521"/>
    </source>
</evidence>
<keyword evidence="2" id="KW-1185">Reference proteome</keyword>
<evidence type="ECO:0008006" key="3">
    <source>
        <dbReference type="Google" id="ProtNLM"/>
    </source>
</evidence>
<evidence type="ECO:0000313" key="1">
    <source>
        <dbReference type="EMBL" id="MBD8011841.1"/>
    </source>
</evidence>
<comment type="caution">
    <text evidence="1">The sequence shown here is derived from an EMBL/GenBank/DDBJ whole genome shotgun (WGS) entry which is preliminary data.</text>
</comment>
<accession>A0ABR8W585</accession>
<dbReference type="EMBL" id="JACSPX010000001">
    <property type="protein sequence ID" value="MBD8011841.1"/>
    <property type="molecule type" value="Genomic_DNA"/>
</dbReference>
<organism evidence="1 2">
    <name type="scientific">Microbacterium commune</name>
    <dbReference type="NCBI Taxonomy" id="2762219"/>
    <lineage>
        <taxon>Bacteria</taxon>
        <taxon>Bacillati</taxon>
        <taxon>Actinomycetota</taxon>
        <taxon>Actinomycetes</taxon>
        <taxon>Micrococcales</taxon>
        <taxon>Microbacteriaceae</taxon>
        <taxon>Microbacterium</taxon>
    </lineage>
</organism>
<dbReference type="RefSeq" id="WP_191712442.1">
    <property type="nucleotide sequence ID" value="NZ_JACSPX010000001.1"/>
</dbReference>
<dbReference type="SUPFAM" id="SSF53474">
    <property type="entry name" value="alpha/beta-Hydrolases"/>
    <property type="match status" value="1"/>
</dbReference>
<name>A0ABR8W585_9MICO</name>
<proteinExistence type="predicted"/>
<reference evidence="1 2" key="1">
    <citation type="submission" date="2020-08" db="EMBL/GenBank/DDBJ databases">
        <title>A Genomic Blueprint of the Chicken Gut Microbiome.</title>
        <authorList>
            <person name="Gilroy R."/>
            <person name="Ravi A."/>
            <person name="Getino M."/>
            <person name="Pursley I."/>
            <person name="Horton D.L."/>
            <person name="Alikhan N.-F."/>
            <person name="Baker D."/>
            <person name="Gharbi K."/>
            <person name="Hall N."/>
            <person name="Watson M."/>
            <person name="Adriaenssens E.M."/>
            <person name="Foster-Nyarko E."/>
            <person name="Jarju S."/>
            <person name="Secka A."/>
            <person name="Antonio M."/>
            <person name="Oren A."/>
            <person name="Chaudhuri R."/>
            <person name="La Ragione R.M."/>
            <person name="Hildebrand F."/>
            <person name="Pallen M.J."/>
        </authorList>
    </citation>
    <scope>NUCLEOTIDE SEQUENCE [LARGE SCALE GENOMIC DNA]</scope>
    <source>
        <strain evidence="1 2">Re1</strain>
    </source>
</reference>
<gene>
    <name evidence="1" type="ORF">H9633_05970</name>
</gene>